<dbReference type="PANTHER" id="PTHR30055:SF151">
    <property type="entry name" value="TRANSCRIPTIONAL REGULATORY PROTEIN"/>
    <property type="match status" value="1"/>
</dbReference>
<dbReference type="InterPro" id="IPR003012">
    <property type="entry name" value="Tet_transcr_reg_TetR"/>
</dbReference>
<dbReference type="SUPFAM" id="SSF48498">
    <property type="entry name" value="Tetracyclin repressor-like, C-terminal domain"/>
    <property type="match status" value="1"/>
</dbReference>
<dbReference type="InterPro" id="IPR050109">
    <property type="entry name" value="HTH-type_TetR-like_transc_reg"/>
</dbReference>
<sequence>MSTGEHTHGSVWLRPARTPRAAKGQAFTRDDLASSAVALADRDGLEVVSMRRVAADLGITAMSLYWYIDTKDQLLELMVDRVFAEQRPTSGDDWRSRLRSIGRDTLELYRAHPWFVHALGRPGPLPGPGQLRHWNDHVRALTDPAITPRLAPQDVTLAVGTIKSFVTGYALNPATAVLTPYAGHPQIDQYLRDTVLGNGLDGLLSVAGLRHRFTEDRFDSGLEIVLDGVHARLFGGAGS</sequence>
<keyword evidence="8" id="KW-1185">Reference proteome</keyword>
<dbReference type="GO" id="GO:0003700">
    <property type="term" value="F:DNA-binding transcription factor activity"/>
    <property type="evidence" value="ECO:0007669"/>
    <property type="project" value="TreeGrafter"/>
</dbReference>
<evidence type="ECO:0000313" key="7">
    <source>
        <dbReference type="EMBL" id="SFF38013.1"/>
    </source>
</evidence>
<dbReference type="OrthoDB" id="2570341at2"/>
<dbReference type="InterPro" id="IPR001647">
    <property type="entry name" value="HTH_TetR"/>
</dbReference>
<evidence type="ECO:0000259" key="6">
    <source>
        <dbReference type="PROSITE" id="PS50977"/>
    </source>
</evidence>
<dbReference type="InterPro" id="IPR004111">
    <property type="entry name" value="Repressor_TetR_C"/>
</dbReference>
<feature type="DNA-binding region" description="H-T-H motif" evidence="5">
    <location>
        <begin position="49"/>
        <end position="68"/>
    </location>
</feature>
<dbReference type="EMBL" id="FONV01000009">
    <property type="protein sequence ID" value="SFF38013.1"/>
    <property type="molecule type" value="Genomic_DNA"/>
</dbReference>
<dbReference type="Gene3D" id="1.10.10.60">
    <property type="entry name" value="Homeodomain-like"/>
    <property type="match status" value="1"/>
</dbReference>
<dbReference type="GO" id="GO:0046677">
    <property type="term" value="P:response to antibiotic"/>
    <property type="evidence" value="ECO:0007669"/>
    <property type="project" value="InterPro"/>
</dbReference>
<name>A0A1I2I8N5_9ACTN</name>
<dbReference type="STRING" id="35752.SAMN05421541_109376"/>
<dbReference type="GO" id="GO:0045892">
    <property type="term" value="P:negative regulation of DNA-templated transcription"/>
    <property type="evidence" value="ECO:0007669"/>
    <property type="project" value="InterPro"/>
</dbReference>
<organism evidence="7 8">
    <name type="scientific">Actinoplanes philippinensis</name>
    <dbReference type="NCBI Taxonomy" id="35752"/>
    <lineage>
        <taxon>Bacteria</taxon>
        <taxon>Bacillati</taxon>
        <taxon>Actinomycetota</taxon>
        <taxon>Actinomycetes</taxon>
        <taxon>Micromonosporales</taxon>
        <taxon>Micromonosporaceae</taxon>
        <taxon>Actinoplanes</taxon>
    </lineage>
</organism>
<dbReference type="Gene3D" id="1.10.357.10">
    <property type="entry name" value="Tetracycline Repressor, domain 2"/>
    <property type="match status" value="1"/>
</dbReference>
<dbReference type="PRINTS" id="PR00400">
    <property type="entry name" value="TETREPRESSOR"/>
</dbReference>
<dbReference type="Proteomes" id="UP000199645">
    <property type="component" value="Unassembled WGS sequence"/>
</dbReference>
<dbReference type="AlphaFoldDB" id="A0A1I2I8N5"/>
<dbReference type="PANTHER" id="PTHR30055">
    <property type="entry name" value="HTH-TYPE TRANSCRIPTIONAL REGULATOR RUTR"/>
    <property type="match status" value="1"/>
</dbReference>
<proteinExistence type="predicted"/>
<dbReference type="RefSeq" id="WP_093618172.1">
    <property type="nucleotide sequence ID" value="NZ_BOMT01000052.1"/>
</dbReference>
<protein>
    <submittedName>
        <fullName evidence="7">Regulatory protein, tetR family</fullName>
    </submittedName>
</protein>
<dbReference type="SUPFAM" id="SSF46689">
    <property type="entry name" value="Homeodomain-like"/>
    <property type="match status" value="1"/>
</dbReference>
<dbReference type="GO" id="GO:0000976">
    <property type="term" value="F:transcription cis-regulatory region binding"/>
    <property type="evidence" value="ECO:0007669"/>
    <property type="project" value="TreeGrafter"/>
</dbReference>
<dbReference type="InterPro" id="IPR036271">
    <property type="entry name" value="Tet_transcr_reg_TetR-rel_C_sf"/>
</dbReference>
<dbReference type="InterPro" id="IPR009057">
    <property type="entry name" value="Homeodomain-like_sf"/>
</dbReference>
<evidence type="ECO:0000256" key="1">
    <source>
        <dbReference type="ARBA" id="ARBA00022491"/>
    </source>
</evidence>
<reference evidence="7 8" key="1">
    <citation type="submission" date="2016-10" db="EMBL/GenBank/DDBJ databases">
        <authorList>
            <person name="de Groot N.N."/>
        </authorList>
    </citation>
    <scope>NUCLEOTIDE SEQUENCE [LARGE SCALE GENOMIC DNA]</scope>
    <source>
        <strain evidence="7 8">DSM 43019</strain>
    </source>
</reference>
<dbReference type="Pfam" id="PF00440">
    <property type="entry name" value="TetR_N"/>
    <property type="match status" value="1"/>
</dbReference>
<keyword evidence="4" id="KW-0804">Transcription</keyword>
<feature type="domain" description="HTH tetR-type" evidence="6">
    <location>
        <begin position="26"/>
        <end position="86"/>
    </location>
</feature>
<keyword evidence="3 5" id="KW-0238">DNA-binding</keyword>
<keyword evidence="1" id="KW-0678">Repressor</keyword>
<evidence type="ECO:0000256" key="4">
    <source>
        <dbReference type="ARBA" id="ARBA00023163"/>
    </source>
</evidence>
<evidence type="ECO:0000256" key="2">
    <source>
        <dbReference type="ARBA" id="ARBA00023015"/>
    </source>
</evidence>
<evidence type="ECO:0000313" key="8">
    <source>
        <dbReference type="Proteomes" id="UP000199645"/>
    </source>
</evidence>
<evidence type="ECO:0000256" key="3">
    <source>
        <dbReference type="ARBA" id="ARBA00023125"/>
    </source>
</evidence>
<evidence type="ECO:0000256" key="5">
    <source>
        <dbReference type="PROSITE-ProRule" id="PRU00335"/>
    </source>
</evidence>
<keyword evidence="2" id="KW-0805">Transcription regulation</keyword>
<dbReference type="Pfam" id="PF02909">
    <property type="entry name" value="TetR_C_1"/>
    <property type="match status" value="1"/>
</dbReference>
<dbReference type="PROSITE" id="PS50977">
    <property type="entry name" value="HTH_TETR_2"/>
    <property type="match status" value="1"/>
</dbReference>
<gene>
    <name evidence="7" type="ORF">SAMN05421541_109376</name>
</gene>
<accession>A0A1I2I8N5</accession>